<dbReference type="AlphaFoldDB" id="A0A1B7Y051"/>
<name>A0A1B7Y051_COLHI</name>
<organism evidence="3 4">
    <name type="scientific">Colletotrichum higginsianum (strain IMI 349063)</name>
    <name type="common">Crucifer anthracnose fungus</name>
    <dbReference type="NCBI Taxonomy" id="759273"/>
    <lineage>
        <taxon>Eukaryota</taxon>
        <taxon>Fungi</taxon>
        <taxon>Dikarya</taxon>
        <taxon>Ascomycota</taxon>
        <taxon>Pezizomycotina</taxon>
        <taxon>Sordariomycetes</taxon>
        <taxon>Hypocreomycetidae</taxon>
        <taxon>Glomerellales</taxon>
        <taxon>Glomerellaceae</taxon>
        <taxon>Colletotrichum</taxon>
        <taxon>Colletotrichum destructivum species complex</taxon>
    </lineage>
</organism>
<dbReference type="KEGG" id="chig:CH63R_12083"/>
<accession>A0A1B7Y051</accession>
<evidence type="ECO:0000259" key="2">
    <source>
        <dbReference type="Pfam" id="PF24883"/>
    </source>
</evidence>
<dbReference type="SUPFAM" id="SSF52540">
    <property type="entry name" value="P-loop containing nucleoside triphosphate hydrolases"/>
    <property type="match status" value="1"/>
</dbReference>
<dbReference type="OrthoDB" id="194358at2759"/>
<gene>
    <name evidence="3" type="ORF">CH63R_12083</name>
</gene>
<dbReference type="EMBL" id="LTAN01000008">
    <property type="protein sequence ID" value="OBR05380.1"/>
    <property type="molecule type" value="Genomic_DNA"/>
</dbReference>
<comment type="caution">
    <text evidence="3">The sequence shown here is derived from an EMBL/GenBank/DDBJ whole genome shotgun (WGS) entry which is preliminary data.</text>
</comment>
<reference evidence="4" key="1">
    <citation type="journal article" date="2017" name="BMC Genomics">
        <title>Gapless genome assembly of Colletotrichum higginsianum reveals chromosome structure and association of transposable elements with secondary metabolite gene clusters.</title>
        <authorList>
            <person name="Dallery J.-F."/>
            <person name="Lapalu N."/>
            <person name="Zampounis A."/>
            <person name="Pigne S."/>
            <person name="Luyten I."/>
            <person name="Amselem J."/>
            <person name="Wittenberg A.H.J."/>
            <person name="Zhou S."/>
            <person name="de Queiroz M.V."/>
            <person name="Robin G.P."/>
            <person name="Auger A."/>
            <person name="Hainaut M."/>
            <person name="Henrissat B."/>
            <person name="Kim K.-T."/>
            <person name="Lee Y.-H."/>
            <person name="Lespinet O."/>
            <person name="Schwartz D.C."/>
            <person name="Thon M.R."/>
            <person name="O'Connell R.J."/>
        </authorList>
    </citation>
    <scope>NUCLEOTIDE SEQUENCE [LARGE SCALE GENOMIC DNA]</scope>
    <source>
        <strain evidence="4">IMI 349063</strain>
    </source>
</reference>
<dbReference type="PANTHER" id="PTHR10039:SF14">
    <property type="entry name" value="NACHT DOMAIN-CONTAINING PROTEIN"/>
    <property type="match status" value="1"/>
</dbReference>
<dbReference type="InterPro" id="IPR056884">
    <property type="entry name" value="NPHP3-like_N"/>
</dbReference>
<feature type="domain" description="Nephrocystin 3-like N-terminal" evidence="2">
    <location>
        <begin position="208"/>
        <end position="363"/>
    </location>
</feature>
<protein>
    <submittedName>
        <fullName evidence="3">Ankyrin-2 ankyrin</fullName>
    </submittedName>
</protein>
<evidence type="ECO:0000256" key="1">
    <source>
        <dbReference type="ARBA" id="ARBA00022737"/>
    </source>
</evidence>
<dbReference type="GeneID" id="28871164"/>
<keyword evidence="1" id="KW-0677">Repeat</keyword>
<sequence length="427" mass="47481">METRSLADSLDGLRATADATFRLAFMFGKVEIKLQTEIRRVASEIQGIAGALHQLSLLASILEDESGCHRTSEAVPSQLTSCHRTLENLERRLLIRKNDARPKSAGLKWPFTTAWTTDLLRELSEHRDVITRGLSAESMTDLTQVFSNEKYVMVIDQDGAISKHTQVSALVAAQPDALDVLGFFLKFDQRALLDNVLQASHALHSFGFFKDLDFEDWLDGKRSKLWITAPAGAGKTVFAGAMVRESILRRHDYAVVVFEDTRTCSPVNVLSTIAAQVGRQNEAAFNLLRTYYQELHQDKRNIQRCTSEHLKSILGEMSKCFGHVMIIVDGVDECGSDSADVVESLAALASQDGGALGLAIVSRETESIRNVLQEGFQKVDIIHSEDELQLFTATELEKRVARGNIKFDYPEMKDEAIQKLCFGPDTT</sequence>
<evidence type="ECO:0000313" key="4">
    <source>
        <dbReference type="Proteomes" id="UP000092177"/>
    </source>
</evidence>
<evidence type="ECO:0000313" key="3">
    <source>
        <dbReference type="EMBL" id="OBR05380.1"/>
    </source>
</evidence>
<dbReference type="PANTHER" id="PTHR10039">
    <property type="entry name" value="AMELOGENIN"/>
    <property type="match status" value="1"/>
</dbReference>
<dbReference type="RefSeq" id="XP_018153898.1">
    <property type="nucleotide sequence ID" value="XM_018307057.1"/>
</dbReference>
<keyword evidence="4" id="KW-1185">Reference proteome</keyword>
<proteinExistence type="predicted"/>
<dbReference type="Proteomes" id="UP000092177">
    <property type="component" value="Chromosome 8"/>
</dbReference>
<dbReference type="Gene3D" id="3.40.50.300">
    <property type="entry name" value="P-loop containing nucleotide triphosphate hydrolases"/>
    <property type="match status" value="1"/>
</dbReference>
<dbReference type="Pfam" id="PF24883">
    <property type="entry name" value="NPHP3_N"/>
    <property type="match status" value="1"/>
</dbReference>
<dbReference type="InterPro" id="IPR027417">
    <property type="entry name" value="P-loop_NTPase"/>
</dbReference>
<dbReference type="VEuPathDB" id="FungiDB:CH63R_12083"/>